<feature type="transmembrane region" description="Helical" evidence="5">
    <location>
        <begin position="40"/>
        <end position="57"/>
    </location>
</feature>
<dbReference type="Gene3D" id="1.20.120.1630">
    <property type="match status" value="1"/>
</dbReference>
<keyword evidence="2 5" id="KW-0812">Transmembrane</keyword>
<evidence type="ECO:0000313" key="6">
    <source>
        <dbReference type="EMBL" id="VAW91436.1"/>
    </source>
</evidence>
<keyword evidence="4 5" id="KW-0472">Membrane</keyword>
<keyword evidence="3 5" id="KW-1133">Transmembrane helix</keyword>
<accession>A0A3B1AFN3</accession>
<protein>
    <recommendedName>
        <fullName evidence="7">Steroid 5-alpha reductase C-terminal domain-containing protein</fullName>
    </recommendedName>
</protein>
<comment type="subcellular location">
    <subcellularLocation>
        <location evidence="1">Endomembrane system</location>
        <topology evidence="1">Multi-pass membrane protein</topology>
    </subcellularLocation>
</comment>
<evidence type="ECO:0000256" key="1">
    <source>
        <dbReference type="ARBA" id="ARBA00004127"/>
    </source>
</evidence>
<gene>
    <name evidence="6" type="ORF">MNBD_GAMMA21-906</name>
</gene>
<evidence type="ECO:0008006" key="7">
    <source>
        <dbReference type="Google" id="ProtNLM"/>
    </source>
</evidence>
<organism evidence="6">
    <name type="scientific">hydrothermal vent metagenome</name>
    <dbReference type="NCBI Taxonomy" id="652676"/>
    <lineage>
        <taxon>unclassified sequences</taxon>
        <taxon>metagenomes</taxon>
        <taxon>ecological metagenomes</taxon>
    </lineage>
</organism>
<evidence type="ECO:0000256" key="5">
    <source>
        <dbReference type="SAM" id="Phobius"/>
    </source>
</evidence>
<dbReference type="InterPro" id="IPR007318">
    <property type="entry name" value="Phopholipid_MeTrfase"/>
</dbReference>
<feature type="transmembrane region" description="Helical" evidence="5">
    <location>
        <begin position="94"/>
        <end position="121"/>
    </location>
</feature>
<dbReference type="EMBL" id="UOFR01000011">
    <property type="protein sequence ID" value="VAW91436.1"/>
    <property type="molecule type" value="Genomic_DNA"/>
</dbReference>
<sequence length="149" mass="17231">MQRAFKVYAAGFSILFASRLVFIIFLAISNRDSLKIDPVIGYGIAAVITPFVIYLFYSVKKYFTIERAYGIDHFDKDYNEPYVKRGIFKYTDNGMYVFGLMILYLPGLLLFSKAAIVVALFNHAYIWVHYYVTERPDMLEIYGKAPGEK</sequence>
<proteinExistence type="predicted"/>
<evidence type="ECO:0000256" key="3">
    <source>
        <dbReference type="ARBA" id="ARBA00022989"/>
    </source>
</evidence>
<dbReference type="AlphaFoldDB" id="A0A3B1AFN3"/>
<name>A0A3B1AFN3_9ZZZZ</name>
<dbReference type="GO" id="GO:0012505">
    <property type="term" value="C:endomembrane system"/>
    <property type="evidence" value="ECO:0007669"/>
    <property type="project" value="UniProtKB-SubCell"/>
</dbReference>
<feature type="transmembrane region" description="Helical" evidence="5">
    <location>
        <begin position="7"/>
        <end position="28"/>
    </location>
</feature>
<evidence type="ECO:0000256" key="4">
    <source>
        <dbReference type="ARBA" id="ARBA00023136"/>
    </source>
</evidence>
<dbReference type="Pfam" id="PF04191">
    <property type="entry name" value="PEMT"/>
    <property type="match status" value="1"/>
</dbReference>
<evidence type="ECO:0000256" key="2">
    <source>
        <dbReference type="ARBA" id="ARBA00022692"/>
    </source>
</evidence>
<reference evidence="6" key="1">
    <citation type="submission" date="2018-06" db="EMBL/GenBank/DDBJ databases">
        <authorList>
            <person name="Zhirakovskaya E."/>
        </authorList>
    </citation>
    <scope>NUCLEOTIDE SEQUENCE</scope>
</reference>